<feature type="domain" description="SNF2 N-terminal" evidence="4">
    <location>
        <begin position="3"/>
        <end position="48"/>
    </location>
</feature>
<evidence type="ECO:0000256" key="1">
    <source>
        <dbReference type="ARBA" id="ARBA00022741"/>
    </source>
</evidence>
<dbReference type="Proteomes" id="UP001215598">
    <property type="component" value="Unassembled WGS sequence"/>
</dbReference>
<keyword evidence="3" id="KW-0472">Membrane</keyword>
<name>A0AAD7HUE5_9AGAR</name>
<keyword evidence="1" id="KW-0547">Nucleotide-binding</keyword>
<feature type="transmembrane region" description="Helical" evidence="3">
    <location>
        <begin position="21"/>
        <end position="38"/>
    </location>
</feature>
<dbReference type="Gene3D" id="3.40.50.10810">
    <property type="entry name" value="Tandem AAA-ATPase domain"/>
    <property type="match status" value="1"/>
</dbReference>
<feature type="non-terminal residue" evidence="5">
    <location>
        <position position="1"/>
    </location>
</feature>
<reference evidence="5" key="1">
    <citation type="submission" date="2023-03" db="EMBL/GenBank/DDBJ databases">
        <title>Massive genome expansion in bonnet fungi (Mycena s.s.) driven by repeated elements and novel gene families across ecological guilds.</title>
        <authorList>
            <consortium name="Lawrence Berkeley National Laboratory"/>
            <person name="Harder C.B."/>
            <person name="Miyauchi S."/>
            <person name="Viragh M."/>
            <person name="Kuo A."/>
            <person name="Thoen E."/>
            <person name="Andreopoulos B."/>
            <person name="Lu D."/>
            <person name="Skrede I."/>
            <person name="Drula E."/>
            <person name="Henrissat B."/>
            <person name="Morin E."/>
            <person name="Kohler A."/>
            <person name="Barry K."/>
            <person name="LaButti K."/>
            <person name="Morin E."/>
            <person name="Salamov A."/>
            <person name="Lipzen A."/>
            <person name="Mereny Z."/>
            <person name="Hegedus B."/>
            <person name="Baldrian P."/>
            <person name="Stursova M."/>
            <person name="Weitz H."/>
            <person name="Taylor A."/>
            <person name="Grigoriev I.V."/>
            <person name="Nagy L.G."/>
            <person name="Martin F."/>
            <person name="Kauserud H."/>
        </authorList>
    </citation>
    <scope>NUCLEOTIDE SEQUENCE</scope>
    <source>
        <strain evidence="5">CBHHK182m</strain>
    </source>
</reference>
<dbReference type="PANTHER" id="PTHR10799">
    <property type="entry name" value="SNF2/RAD54 HELICASE FAMILY"/>
    <property type="match status" value="1"/>
</dbReference>
<dbReference type="AlphaFoldDB" id="A0AAD7HUE5"/>
<dbReference type="GO" id="GO:0005524">
    <property type="term" value="F:ATP binding"/>
    <property type="evidence" value="ECO:0007669"/>
    <property type="project" value="InterPro"/>
</dbReference>
<evidence type="ECO:0000256" key="3">
    <source>
        <dbReference type="SAM" id="Phobius"/>
    </source>
</evidence>
<dbReference type="SUPFAM" id="SSF52540">
    <property type="entry name" value="P-loop containing nucleoside triphosphate hydrolases"/>
    <property type="match status" value="1"/>
</dbReference>
<keyword evidence="6" id="KW-1185">Reference proteome</keyword>
<proteinExistence type="predicted"/>
<comment type="caution">
    <text evidence="5">The sequence shown here is derived from an EMBL/GenBank/DDBJ whole genome shotgun (WGS) entry which is preliminary data.</text>
</comment>
<evidence type="ECO:0000256" key="2">
    <source>
        <dbReference type="ARBA" id="ARBA00022840"/>
    </source>
</evidence>
<gene>
    <name evidence="5" type="ORF">B0H16DRAFT_1330818</name>
</gene>
<evidence type="ECO:0000313" key="5">
    <source>
        <dbReference type="EMBL" id="KAJ7728616.1"/>
    </source>
</evidence>
<dbReference type="InterPro" id="IPR027417">
    <property type="entry name" value="P-loop_NTPase"/>
</dbReference>
<dbReference type="InterPro" id="IPR038718">
    <property type="entry name" value="SNF2-like_sf"/>
</dbReference>
<accession>A0AAD7HUE5</accession>
<keyword evidence="3" id="KW-1133">Transmembrane helix</keyword>
<evidence type="ECO:0000259" key="4">
    <source>
        <dbReference type="Pfam" id="PF00176"/>
    </source>
</evidence>
<sequence>GTQKTLQTISFCAHLRHERRSTLPFLIVCPLSVLHIWGDEFRRFAPKVCFIISSNSFFVEFVLR</sequence>
<dbReference type="Pfam" id="PF00176">
    <property type="entry name" value="SNF2-rel_dom"/>
    <property type="match status" value="1"/>
</dbReference>
<dbReference type="InterPro" id="IPR000330">
    <property type="entry name" value="SNF2_N"/>
</dbReference>
<protein>
    <recommendedName>
        <fullName evidence="4">SNF2 N-terminal domain-containing protein</fullName>
    </recommendedName>
</protein>
<keyword evidence="2" id="KW-0067">ATP-binding</keyword>
<keyword evidence="3" id="KW-0812">Transmembrane</keyword>
<evidence type="ECO:0000313" key="6">
    <source>
        <dbReference type="Proteomes" id="UP001215598"/>
    </source>
</evidence>
<dbReference type="EMBL" id="JARKIB010000171">
    <property type="protein sequence ID" value="KAJ7728616.1"/>
    <property type="molecule type" value="Genomic_DNA"/>
</dbReference>
<organism evidence="5 6">
    <name type="scientific">Mycena metata</name>
    <dbReference type="NCBI Taxonomy" id="1033252"/>
    <lineage>
        <taxon>Eukaryota</taxon>
        <taxon>Fungi</taxon>
        <taxon>Dikarya</taxon>
        <taxon>Basidiomycota</taxon>
        <taxon>Agaricomycotina</taxon>
        <taxon>Agaricomycetes</taxon>
        <taxon>Agaricomycetidae</taxon>
        <taxon>Agaricales</taxon>
        <taxon>Marasmiineae</taxon>
        <taxon>Mycenaceae</taxon>
        <taxon>Mycena</taxon>
    </lineage>
</organism>